<name>A0A6G1BU45_9ORYZ</name>
<comment type="caution">
    <text evidence="1">The sequence shown here is derived from an EMBL/GenBank/DDBJ whole genome shotgun (WGS) entry which is preliminary data.</text>
</comment>
<accession>A0A6G1BU45</accession>
<dbReference type="EMBL" id="SPHZ02000011">
    <property type="protein sequence ID" value="KAF0891271.1"/>
    <property type="molecule type" value="Genomic_DNA"/>
</dbReference>
<dbReference type="Proteomes" id="UP000479710">
    <property type="component" value="Unassembled WGS sequence"/>
</dbReference>
<gene>
    <name evidence="1" type="ORF">E2562_009448</name>
</gene>
<dbReference type="AlphaFoldDB" id="A0A6G1BU45"/>
<sequence length="59" mass="6874">MVATGIEASEDSERHQRRVWAPIFLHGAWRGRGRVWRGRVASAAAMENVRWLSKRRAMR</sequence>
<keyword evidence="2" id="KW-1185">Reference proteome</keyword>
<evidence type="ECO:0000313" key="1">
    <source>
        <dbReference type="EMBL" id="KAF0891271.1"/>
    </source>
</evidence>
<proteinExistence type="predicted"/>
<evidence type="ECO:0000313" key="2">
    <source>
        <dbReference type="Proteomes" id="UP000479710"/>
    </source>
</evidence>
<organism evidence="1 2">
    <name type="scientific">Oryza meyeriana var. granulata</name>
    <dbReference type="NCBI Taxonomy" id="110450"/>
    <lineage>
        <taxon>Eukaryota</taxon>
        <taxon>Viridiplantae</taxon>
        <taxon>Streptophyta</taxon>
        <taxon>Embryophyta</taxon>
        <taxon>Tracheophyta</taxon>
        <taxon>Spermatophyta</taxon>
        <taxon>Magnoliopsida</taxon>
        <taxon>Liliopsida</taxon>
        <taxon>Poales</taxon>
        <taxon>Poaceae</taxon>
        <taxon>BOP clade</taxon>
        <taxon>Oryzoideae</taxon>
        <taxon>Oryzeae</taxon>
        <taxon>Oryzinae</taxon>
        <taxon>Oryza</taxon>
        <taxon>Oryza meyeriana</taxon>
    </lineage>
</organism>
<protein>
    <submittedName>
        <fullName evidence="1">Uncharacterized protein</fullName>
    </submittedName>
</protein>
<reference evidence="1 2" key="1">
    <citation type="submission" date="2019-11" db="EMBL/GenBank/DDBJ databases">
        <title>Whole genome sequence of Oryza granulata.</title>
        <authorList>
            <person name="Li W."/>
        </authorList>
    </citation>
    <scope>NUCLEOTIDE SEQUENCE [LARGE SCALE GENOMIC DNA]</scope>
    <source>
        <strain evidence="2">cv. Menghai</strain>
        <tissue evidence="1">Leaf</tissue>
    </source>
</reference>